<evidence type="ECO:0000313" key="3">
    <source>
        <dbReference type="Proteomes" id="UP001393056"/>
    </source>
</evidence>
<sequence length="268" mass="29410">MKKTILLTFLCVSTLFISCSNDDENGNGADNFTIPLTDGNYWTYDVDSEGTFTRDSLYISGDVVFNTKTYKKFQTRDNVATGFYSSSLRNNGVRKSDSKLLLSGDLSLASGQNLPINFDLSLDDFVIFNSNASNNQALNSNPVTGTIQETFNGFPLTINYSLQSYGGESFTTFTSPNGEAYNNVKATKIKLNVSVNSEQTFGGFTIPIVVLAPQDLIVSTIYTADEIGVVYVNTDTSYTINSDLASEFGIPPTDSQNQKEHLDIYMID</sequence>
<feature type="chain" id="PRO_5046670201" description="Lipoprotein" evidence="1">
    <location>
        <begin position="23"/>
        <end position="268"/>
    </location>
</feature>
<dbReference type="PROSITE" id="PS51257">
    <property type="entry name" value="PROKAR_LIPOPROTEIN"/>
    <property type="match status" value="1"/>
</dbReference>
<dbReference type="Proteomes" id="UP001393056">
    <property type="component" value="Unassembled WGS sequence"/>
</dbReference>
<reference evidence="2 3" key="1">
    <citation type="submission" date="2024-04" db="EMBL/GenBank/DDBJ databases">
        <title>Flavobacterium sp. DGU41 16S ribosomal RNA gene Genome sequencing and assembly.</title>
        <authorList>
            <person name="Park S."/>
        </authorList>
    </citation>
    <scope>NUCLEOTIDE SEQUENCE [LARGE SCALE GENOMIC DNA]</scope>
    <source>
        <strain evidence="2 3">DGU41</strain>
    </source>
</reference>
<keyword evidence="3" id="KW-1185">Reference proteome</keyword>
<gene>
    <name evidence="2" type="ORF">AAEO58_09755</name>
</gene>
<dbReference type="EMBL" id="JBBYHT010000004">
    <property type="protein sequence ID" value="MEL1248327.1"/>
    <property type="molecule type" value="Genomic_DNA"/>
</dbReference>
<keyword evidence="1" id="KW-0732">Signal</keyword>
<proteinExistence type="predicted"/>
<name>A0ABU9I7G7_9FLAO</name>
<evidence type="ECO:0000256" key="1">
    <source>
        <dbReference type="SAM" id="SignalP"/>
    </source>
</evidence>
<organism evidence="2 3">
    <name type="scientific">Flavobacterium helocola</name>
    <dbReference type="NCBI Taxonomy" id="3139139"/>
    <lineage>
        <taxon>Bacteria</taxon>
        <taxon>Pseudomonadati</taxon>
        <taxon>Bacteroidota</taxon>
        <taxon>Flavobacteriia</taxon>
        <taxon>Flavobacteriales</taxon>
        <taxon>Flavobacteriaceae</taxon>
        <taxon>Flavobacterium</taxon>
    </lineage>
</organism>
<accession>A0ABU9I7G7</accession>
<evidence type="ECO:0000313" key="2">
    <source>
        <dbReference type="EMBL" id="MEL1248327.1"/>
    </source>
</evidence>
<comment type="caution">
    <text evidence="2">The sequence shown here is derived from an EMBL/GenBank/DDBJ whole genome shotgun (WGS) entry which is preliminary data.</text>
</comment>
<dbReference type="RefSeq" id="WP_341683230.1">
    <property type="nucleotide sequence ID" value="NZ_JBBYHT010000004.1"/>
</dbReference>
<evidence type="ECO:0008006" key="4">
    <source>
        <dbReference type="Google" id="ProtNLM"/>
    </source>
</evidence>
<feature type="signal peptide" evidence="1">
    <location>
        <begin position="1"/>
        <end position="22"/>
    </location>
</feature>
<protein>
    <recommendedName>
        <fullName evidence="4">Lipoprotein</fullName>
    </recommendedName>
</protein>